<dbReference type="PANTHER" id="PTHR43283:SF7">
    <property type="entry name" value="BETA-LACTAMASE-RELATED DOMAIN-CONTAINING PROTEIN"/>
    <property type="match status" value="1"/>
</dbReference>
<feature type="domain" description="Beta-lactamase-related" evidence="3">
    <location>
        <begin position="286"/>
        <end position="564"/>
    </location>
</feature>
<feature type="chain" id="PRO_5035257220" evidence="2">
    <location>
        <begin position="23"/>
        <end position="584"/>
    </location>
</feature>
<dbReference type="SMART" id="SM00028">
    <property type="entry name" value="TPR"/>
    <property type="match status" value="3"/>
</dbReference>
<dbReference type="GO" id="GO:0016787">
    <property type="term" value="F:hydrolase activity"/>
    <property type="evidence" value="ECO:0007669"/>
    <property type="project" value="UniProtKB-KW"/>
</dbReference>
<dbReference type="KEGG" id="scor:J3U87_08530"/>
<dbReference type="EMBL" id="CP071793">
    <property type="protein sequence ID" value="QTD52504.1"/>
    <property type="molecule type" value="Genomic_DNA"/>
</dbReference>
<dbReference type="AlphaFoldDB" id="A0A8A4TTN3"/>
<evidence type="ECO:0000256" key="1">
    <source>
        <dbReference type="PROSITE-ProRule" id="PRU00339"/>
    </source>
</evidence>
<name>A0A8A4TTN3_SULCO</name>
<protein>
    <submittedName>
        <fullName evidence="4">Serine hydrolase</fullName>
    </submittedName>
</protein>
<dbReference type="Pfam" id="PF14559">
    <property type="entry name" value="TPR_19"/>
    <property type="match status" value="1"/>
</dbReference>
<dbReference type="RefSeq" id="WP_237382612.1">
    <property type="nucleotide sequence ID" value="NZ_CP071793.1"/>
</dbReference>
<feature type="signal peptide" evidence="2">
    <location>
        <begin position="1"/>
        <end position="22"/>
    </location>
</feature>
<gene>
    <name evidence="4" type="ORF">J3U87_08530</name>
</gene>
<dbReference type="Proteomes" id="UP000663929">
    <property type="component" value="Chromosome"/>
</dbReference>
<dbReference type="SUPFAM" id="SSF56601">
    <property type="entry name" value="beta-lactamase/transpeptidase-like"/>
    <property type="match status" value="1"/>
</dbReference>
<organism evidence="4 5">
    <name type="scientific">Sulfidibacter corallicola</name>
    <dbReference type="NCBI Taxonomy" id="2818388"/>
    <lineage>
        <taxon>Bacteria</taxon>
        <taxon>Pseudomonadati</taxon>
        <taxon>Acidobacteriota</taxon>
        <taxon>Holophagae</taxon>
        <taxon>Acanthopleuribacterales</taxon>
        <taxon>Acanthopleuribacteraceae</taxon>
        <taxon>Sulfidibacter</taxon>
    </lineage>
</organism>
<dbReference type="InterPro" id="IPR001466">
    <property type="entry name" value="Beta-lactam-related"/>
</dbReference>
<dbReference type="PROSITE" id="PS50005">
    <property type="entry name" value="TPR"/>
    <property type="match status" value="1"/>
</dbReference>
<keyword evidence="4" id="KW-0378">Hydrolase</keyword>
<dbReference type="PANTHER" id="PTHR43283">
    <property type="entry name" value="BETA-LACTAMASE-RELATED"/>
    <property type="match status" value="1"/>
</dbReference>
<evidence type="ECO:0000256" key="2">
    <source>
        <dbReference type="SAM" id="SignalP"/>
    </source>
</evidence>
<evidence type="ECO:0000313" key="4">
    <source>
        <dbReference type="EMBL" id="QTD52504.1"/>
    </source>
</evidence>
<dbReference type="SUPFAM" id="SSF48452">
    <property type="entry name" value="TPR-like"/>
    <property type="match status" value="1"/>
</dbReference>
<keyword evidence="1" id="KW-0802">TPR repeat</keyword>
<keyword evidence="5" id="KW-1185">Reference proteome</keyword>
<dbReference type="InterPro" id="IPR012338">
    <property type="entry name" value="Beta-lactam/transpept-like"/>
</dbReference>
<reference evidence="4" key="1">
    <citation type="submission" date="2021-03" db="EMBL/GenBank/DDBJ databases">
        <title>Acanthopleuribacteraceae sp. M133.</title>
        <authorList>
            <person name="Wang G."/>
        </authorList>
    </citation>
    <scope>NUCLEOTIDE SEQUENCE</scope>
    <source>
        <strain evidence="4">M133</strain>
    </source>
</reference>
<evidence type="ECO:0000313" key="5">
    <source>
        <dbReference type="Proteomes" id="UP000663929"/>
    </source>
</evidence>
<evidence type="ECO:0000259" key="3">
    <source>
        <dbReference type="Pfam" id="PF00144"/>
    </source>
</evidence>
<dbReference type="Pfam" id="PF00144">
    <property type="entry name" value="Beta-lactamase"/>
    <property type="match status" value="1"/>
</dbReference>
<proteinExistence type="predicted"/>
<dbReference type="InterPro" id="IPR050789">
    <property type="entry name" value="Diverse_Enzym_Activities"/>
</dbReference>
<dbReference type="InterPro" id="IPR011990">
    <property type="entry name" value="TPR-like_helical_dom_sf"/>
</dbReference>
<dbReference type="PROSITE" id="PS51257">
    <property type="entry name" value="PROKAR_LIPOPROTEIN"/>
    <property type="match status" value="1"/>
</dbReference>
<feature type="repeat" description="TPR" evidence="1">
    <location>
        <begin position="95"/>
        <end position="128"/>
    </location>
</feature>
<dbReference type="Gene3D" id="3.40.710.10">
    <property type="entry name" value="DD-peptidase/beta-lactamase superfamily"/>
    <property type="match status" value="1"/>
</dbReference>
<dbReference type="InterPro" id="IPR019734">
    <property type="entry name" value="TPR_rpt"/>
</dbReference>
<sequence length="584" mass="65531">MKWLKIGFILVAALGCGLVAQSKPGIAEQIQPVLERQGVSAALKQLDKLRTERPGDFDFGQEQLNRLGHALLSQKRTTDAIAVFEANVQHYPEYATPHYCLGEAYLAADRVADAIDRFQRALRLSPTSGWIWDQMAEAQLRRGDRAATRQWLDIALERHRNQPEAWETASRILSHWQLWPELDALLARQVAAFPRQADPWDRWIVSLVERGEKAAAKAKLSQALDRFDGVRLWRCRQPMAAIGSPVPEADDGWPTGSPAAAGLDPAPITALDRAVDKGDFPHVQNLCVAVDGKLVIEKNYNDGTRYKLHDPRSVGKSFTATLVGLAIDRGRLADTRVPVFPYFTKEMKTRDRKKEEVQLHHLLTMSPGFDAFDDRPSPGSEDTYQQTRDWLGVVVNLDMVYQPGSRFVYSSAASMLAALMVARAIDEPLATFADRTLFAPLAIKSWRWNRTPKGELYGAGNLWLRARDMAKLGQLYLDDGKWQGKRVLSSAWVKAATGKQIDIDTESDYGYYWWRGRYRLGEREVACFYASGNGGNRITVFPELGTVVVITSTAYGRRIGHEHADRIISEHVLPALAKRSKPAR</sequence>
<dbReference type="Gene3D" id="1.25.40.10">
    <property type="entry name" value="Tetratricopeptide repeat domain"/>
    <property type="match status" value="1"/>
</dbReference>
<keyword evidence="2" id="KW-0732">Signal</keyword>
<accession>A0A8A4TTN3</accession>